<feature type="transmembrane region" description="Helical" evidence="5">
    <location>
        <begin position="43"/>
        <end position="62"/>
    </location>
</feature>
<feature type="transmembrane region" description="Helical" evidence="5">
    <location>
        <begin position="68"/>
        <end position="89"/>
    </location>
</feature>
<comment type="caution">
    <text evidence="6">The sequence shown here is derived from an EMBL/GenBank/DDBJ whole genome shotgun (WGS) entry which is preliminary data.</text>
</comment>
<keyword evidence="4 5" id="KW-0472">Membrane</keyword>
<dbReference type="EMBL" id="QGNW01001614">
    <property type="protein sequence ID" value="RVW35162.1"/>
    <property type="molecule type" value="Genomic_DNA"/>
</dbReference>
<evidence type="ECO:0000256" key="2">
    <source>
        <dbReference type="ARBA" id="ARBA00022692"/>
    </source>
</evidence>
<dbReference type="PANTHER" id="PTHR30249">
    <property type="entry name" value="PUTATIVE SEROTONIN TRANSPORTER"/>
    <property type="match status" value="1"/>
</dbReference>
<gene>
    <name evidence="6" type="primary">PLGG1_3</name>
    <name evidence="6" type="ORF">CK203_085912</name>
</gene>
<dbReference type="PANTHER" id="PTHR30249:SF0">
    <property type="entry name" value="PLASTIDAL GLYCOLATE_GLYCERATE TRANSLOCATOR 1, CHLOROPLASTIC"/>
    <property type="match status" value="1"/>
</dbReference>
<sequence length="125" mass="13391">MIFQLVKRHAAEIFTSVIISTIFSLYSTAFIGRILGLEQDLTVSILPRCITVALALSIVSLFEGANSSLTAAVVVLTGLVGANFVQAVLDKLKFRDPIARGIATASRRFNAANCKKDDFGTVNSV</sequence>
<dbReference type="InterPro" id="IPR007300">
    <property type="entry name" value="CidB/LrgB"/>
</dbReference>
<evidence type="ECO:0000313" key="6">
    <source>
        <dbReference type="EMBL" id="RVW35162.1"/>
    </source>
</evidence>
<evidence type="ECO:0000256" key="1">
    <source>
        <dbReference type="ARBA" id="ARBA00004141"/>
    </source>
</evidence>
<keyword evidence="3 5" id="KW-1133">Transmembrane helix</keyword>
<evidence type="ECO:0000313" key="7">
    <source>
        <dbReference type="Proteomes" id="UP000288805"/>
    </source>
</evidence>
<evidence type="ECO:0000256" key="4">
    <source>
        <dbReference type="ARBA" id="ARBA00023136"/>
    </source>
</evidence>
<dbReference type="AlphaFoldDB" id="A0A438DI63"/>
<dbReference type="Proteomes" id="UP000288805">
    <property type="component" value="Unassembled WGS sequence"/>
</dbReference>
<evidence type="ECO:0000256" key="3">
    <source>
        <dbReference type="ARBA" id="ARBA00022989"/>
    </source>
</evidence>
<reference evidence="6 7" key="1">
    <citation type="journal article" date="2018" name="PLoS Genet.">
        <title>Population sequencing reveals clonal diversity and ancestral inbreeding in the grapevine cultivar Chardonnay.</title>
        <authorList>
            <person name="Roach M.J."/>
            <person name="Johnson D.L."/>
            <person name="Bohlmann J."/>
            <person name="van Vuuren H.J."/>
            <person name="Jones S.J."/>
            <person name="Pretorius I.S."/>
            <person name="Schmidt S.A."/>
            <person name="Borneman A.R."/>
        </authorList>
    </citation>
    <scope>NUCLEOTIDE SEQUENCE [LARGE SCALE GENOMIC DNA]</scope>
    <source>
        <strain evidence="7">cv. Chardonnay</strain>
        <tissue evidence="6">Leaf</tissue>
    </source>
</reference>
<keyword evidence="2 5" id="KW-0812">Transmembrane</keyword>
<feature type="transmembrane region" description="Helical" evidence="5">
    <location>
        <begin position="13"/>
        <end position="31"/>
    </location>
</feature>
<comment type="subcellular location">
    <subcellularLocation>
        <location evidence="1">Membrane</location>
        <topology evidence="1">Multi-pass membrane protein</topology>
    </subcellularLocation>
</comment>
<protein>
    <submittedName>
        <fullName evidence="6">Plastidal glycolate/glycerate translocator 1, chloroplastic</fullName>
    </submittedName>
</protein>
<proteinExistence type="predicted"/>
<accession>A0A438DI63</accession>
<evidence type="ECO:0000256" key="5">
    <source>
        <dbReference type="SAM" id="Phobius"/>
    </source>
</evidence>
<dbReference type="Pfam" id="PF04172">
    <property type="entry name" value="LrgB"/>
    <property type="match status" value="1"/>
</dbReference>
<dbReference type="GO" id="GO:0016020">
    <property type="term" value="C:membrane"/>
    <property type="evidence" value="ECO:0007669"/>
    <property type="project" value="UniProtKB-SubCell"/>
</dbReference>
<organism evidence="6 7">
    <name type="scientific">Vitis vinifera</name>
    <name type="common">Grape</name>
    <dbReference type="NCBI Taxonomy" id="29760"/>
    <lineage>
        <taxon>Eukaryota</taxon>
        <taxon>Viridiplantae</taxon>
        <taxon>Streptophyta</taxon>
        <taxon>Embryophyta</taxon>
        <taxon>Tracheophyta</taxon>
        <taxon>Spermatophyta</taxon>
        <taxon>Magnoliopsida</taxon>
        <taxon>eudicotyledons</taxon>
        <taxon>Gunneridae</taxon>
        <taxon>Pentapetalae</taxon>
        <taxon>rosids</taxon>
        <taxon>Vitales</taxon>
        <taxon>Vitaceae</taxon>
        <taxon>Viteae</taxon>
        <taxon>Vitis</taxon>
    </lineage>
</organism>
<name>A0A438DI63_VITVI</name>